<accession>A0ABD5BMP7</accession>
<dbReference type="AlphaFoldDB" id="A0ABD5BMP7"/>
<reference evidence="1 2" key="1">
    <citation type="submission" date="2023-07" db="EMBL/GenBank/DDBJ databases">
        <title>Pathogens genome sequencing project 196.</title>
        <authorList>
            <person name="Cao X."/>
        </authorList>
    </citation>
    <scope>NUCLEOTIDE SEQUENCE [LARGE SCALE GENOMIC DNA]</scope>
    <source>
        <strain evidence="1 2">SM41</strain>
    </source>
</reference>
<gene>
    <name evidence="1" type="ORF">RF091_20985</name>
</gene>
<dbReference type="EMBL" id="JAVIPQ010000383">
    <property type="protein sequence ID" value="MDQ9557970.1"/>
    <property type="molecule type" value="Genomic_DNA"/>
</dbReference>
<dbReference type="NCBIfam" id="NF033650">
    <property type="entry name" value="ANR_neg_reg"/>
    <property type="match status" value="1"/>
</dbReference>
<dbReference type="RefSeq" id="WP_094859855.1">
    <property type="nucleotide sequence ID" value="NZ_CP047682.1"/>
</dbReference>
<organism evidence="1 2">
    <name type="scientific">Serratia marcescens</name>
    <dbReference type="NCBI Taxonomy" id="615"/>
    <lineage>
        <taxon>Bacteria</taxon>
        <taxon>Pseudomonadati</taxon>
        <taxon>Pseudomonadota</taxon>
        <taxon>Gammaproteobacteria</taxon>
        <taxon>Enterobacterales</taxon>
        <taxon>Yersiniaceae</taxon>
        <taxon>Serratia</taxon>
    </lineage>
</organism>
<comment type="caution">
    <text evidence="1">The sequence shown here is derived from an EMBL/GenBank/DDBJ whole genome shotgun (WGS) entry which is preliminary data.</text>
</comment>
<name>A0ABD5BMP7_SERMA</name>
<dbReference type="InterPro" id="IPR047666">
    <property type="entry name" value="ANR_neg_reg"/>
</dbReference>
<proteinExistence type="predicted"/>
<evidence type="ECO:0000313" key="2">
    <source>
        <dbReference type="Proteomes" id="UP001234811"/>
    </source>
</evidence>
<dbReference type="Proteomes" id="UP001234811">
    <property type="component" value="Unassembled WGS sequence"/>
</dbReference>
<evidence type="ECO:0000313" key="1">
    <source>
        <dbReference type="EMBL" id="MDQ9557970.1"/>
    </source>
</evidence>
<sequence length="165" mass="18617">MENKSKSEQIRLALAERGPSTAAELAEGVDIEIKNVGALLAYDLKHGRLVRGWRGKIRIYGLPGTIDNPSPSPSLVPLRRAKRYVSRLARQSQSVELQMPDIEPGDNFRTLSEKARQCEQANNFTDAAPLWLIAADFATKEANQFWCRSRSDFCVRGWKYPEVNQ</sequence>
<protein>
    <submittedName>
        <fullName evidence="1">ANR family transcriptional regulator</fullName>
    </submittedName>
</protein>